<evidence type="ECO:0000256" key="1">
    <source>
        <dbReference type="SAM" id="MobiDB-lite"/>
    </source>
</evidence>
<comment type="caution">
    <text evidence="2">The sequence shown here is derived from an EMBL/GenBank/DDBJ whole genome shotgun (WGS) entry which is preliminary data.</text>
</comment>
<keyword evidence="3" id="KW-1185">Reference proteome</keyword>
<feature type="region of interest" description="Disordered" evidence="1">
    <location>
        <begin position="1"/>
        <end position="32"/>
    </location>
</feature>
<evidence type="ECO:0000313" key="3">
    <source>
        <dbReference type="Proteomes" id="UP000265520"/>
    </source>
</evidence>
<dbReference type="AlphaFoldDB" id="A0A392VPA5"/>
<name>A0A392VPA5_9FABA</name>
<accession>A0A392VPA5</accession>
<organism evidence="2 3">
    <name type="scientific">Trifolium medium</name>
    <dbReference type="NCBI Taxonomy" id="97028"/>
    <lineage>
        <taxon>Eukaryota</taxon>
        <taxon>Viridiplantae</taxon>
        <taxon>Streptophyta</taxon>
        <taxon>Embryophyta</taxon>
        <taxon>Tracheophyta</taxon>
        <taxon>Spermatophyta</taxon>
        <taxon>Magnoliopsida</taxon>
        <taxon>eudicotyledons</taxon>
        <taxon>Gunneridae</taxon>
        <taxon>Pentapetalae</taxon>
        <taxon>rosids</taxon>
        <taxon>fabids</taxon>
        <taxon>Fabales</taxon>
        <taxon>Fabaceae</taxon>
        <taxon>Papilionoideae</taxon>
        <taxon>50 kb inversion clade</taxon>
        <taxon>NPAAA clade</taxon>
        <taxon>Hologalegina</taxon>
        <taxon>IRL clade</taxon>
        <taxon>Trifolieae</taxon>
        <taxon>Trifolium</taxon>
    </lineage>
</organism>
<dbReference type="Proteomes" id="UP000265520">
    <property type="component" value="Unassembled WGS sequence"/>
</dbReference>
<proteinExistence type="predicted"/>
<reference evidence="2 3" key="1">
    <citation type="journal article" date="2018" name="Front. Plant Sci.">
        <title>Red Clover (Trifolium pratense) and Zigzag Clover (T. medium) - A Picture of Genomic Similarities and Differences.</title>
        <authorList>
            <person name="Dluhosova J."/>
            <person name="Istvanek J."/>
            <person name="Nedelnik J."/>
            <person name="Repkova J."/>
        </authorList>
    </citation>
    <scope>NUCLEOTIDE SEQUENCE [LARGE SCALE GENOMIC DNA]</scope>
    <source>
        <strain evidence="3">cv. 10/8</strain>
        <tissue evidence="2">Leaf</tissue>
    </source>
</reference>
<evidence type="ECO:0000313" key="2">
    <source>
        <dbReference type="EMBL" id="MCI88250.1"/>
    </source>
</evidence>
<protein>
    <submittedName>
        <fullName evidence="2">Uncharacterized protein</fullName>
    </submittedName>
</protein>
<sequence length="32" mass="3429">MICSPSVRSINSPRSTSMSALPVARNGLPRSR</sequence>
<feature type="compositionally biased region" description="Polar residues" evidence="1">
    <location>
        <begin position="1"/>
        <end position="19"/>
    </location>
</feature>
<feature type="non-terminal residue" evidence="2">
    <location>
        <position position="32"/>
    </location>
</feature>
<dbReference type="EMBL" id="LXQA011188204">
    <property type="protein sequence ID" value="MCI88250.1"/>
    <property type="molecule type" value="Genomic_DNA"/>
</dbReference>